<dbReference type="AlphaFoldDB" id="W0F8R9"/>
<accession>W0F8R9</accession>
<dbReference type="Proteomes" id="UP000003586">
    <property type="component" value="Chromosome"/>
</dbReference>
<evidence type="ECO:0000259" key="1">
    <source>
        <dbReference type="Pfam" id="PF00534"/>
    </source>
</evidence>
<dbReference type="GO" id="GO:0016757">
    <property type="term" value="F:glycosyltransferase activity"/>
    <property type="evidence" value="ECO:0007669"/>
    <property type="project" value="InterPro"/>
</dbReference>
<gene>
    <name evidence="2" type="ORF">NIASO_13810</name>
</gene>
<sequence>MKIGVYSKNTGRDLLQNVNNLLIINNISGWQPSPETIVFYSGTGVKLNDLNPSVQCLPLADSVTKLWGALAGRRQVLPRLLKKKGIEALLLFDVKDVVRTDIPQFLLLNDRYETAKKDIPLFQKLAGVIVSSEKIKTRLIAEAGVDARRITVTKAIISEGPGTVDPAGQERFKEAVTEGKEFFIGADGHWTPASLVLVLKAFSRFKKMQQTNWKLVLTHRGFNPETAFGNVFGMISSYKYKDDIVLFGQSASHTYAQALGAAYAAISAKTDDGFPAAVAEALSCGTTTLVPDPFPASSFPALPAYLAGDEASLGTKMMELYKNESLRQYYIEAIEKHAPLNNLSGGLEALLGGKRR</sequence>
<evidence type="ECO:0000313" key="3">
    <source>
        <dbReference type="Proteomes" id="UP000003586"/>
    </source>
</evidence>
<proteinExistence type="predicted"/>
<reference evidence="2 3" key="1">
    <citation type="submission" date="2013-12" db="EMBL/GenBank/DDBJ databases">
        <authorList>
            <consortium name="DOE Joint Genome Institute"/>
            <person name="Eisen J."/>
            <person name="Huntemann M."/>
            <person name="Han J."/>
            <person name="Chen A."/>
            <person name="Kyrpides N."/>
            <person name="Mavromatis K."/>
            <person name="Markowitz V."/>
            <person name="Palaniappan K."/>
            <person name="Ivanova N."/>
            <person name="Schaumberg A."/>
            <person name="Pati A."/>
            <person name="Liolios K."/>
            <person name="Nordberg H.P."/>
            <person name="Cantor M.N."/>
            <person name="Hua S.X."/>
            <person name="Woyke T."/>
        </authorList>
    </citation>
    <scope>NUCLEOTIDE SEQUENCE [LARGE SCALE GENOMIC DNA]</scope>
    <source>
        <strain evidence="3">DSM 19437</strain>
    </source>
</reference>
<dbReference type="OrthoDB" id="9801609at2"/>
<protein>
    <recommendedName>
        <fullName evidence="1">Glycosyl transferase family 1 domain-containing protein</fullName>
    </recommendedName>
</protein>
<evidence type="ECO:0000313" key="2">
    <source>
        <dbReference type="EMBL" id="AHF17761.1"/>
    </source>
</evidence>
<organism evidence="2 3">
    <name type="scientific">Niabella soli DSM 19437</name>
    <dbReference type="NCBI Taxonomy" id="929713"/>
    <lineage>
        <taxon>Bacteria</taxon>
        <taxon>Pseudomonadati</taxon>
        <taxon>Bacteroidota</taxon>
        <taxon>Chitinophagia</taxon>
        <taxon>Chitinophagales</taxon>
        <taxon>Chitinophagaceae</taxon>
        <taxon>Niabella</taxon>
    </lineage>
</organism>
<dbReference type="EMBL" id="CP007035">
    <property type="protein sequence ID" value="AHF17761.1"/>
    <property type="molecule type" value="Genomic_DNA"/>
</dbReference>
<dbReference type="Gene3D" id="3.40.50.2000">
    <property type="entry name" value="Glycogen Phosphorylase B"/>
    <property type="match status" value="1"/>
</dbReference>
<dbReference type="STRING" id="929713.NIASO_13810"/>
<dbReference type="HOGENOM" id="CLU_778083_0_0_10"/>
<dbReference type="KEGG" id="nso:NIASO_13810"/>
<dbReference type="RefSeq" id="WP_008586417.1">
    <property type="nucleotide sequence ID" value="NZ_CP007035.1"/>
</dbReference>
<feature type="domain" description="Glycosyl transferase family 1" evidence="1">
    <location>
        <begin position="194"/>
        <end position="335"/>
    </location>
</feature>
<dbReference type="SUPFAM" id="SSF53756">
    <property type="entry name" value="UDP-Glycosyltransferase/glycogen phosphorylase"/>
    <property type="match status" value="1"/>
</dbReference>
<dbReference type="eggNOG" id="COG0438">
    <property type="taxonomic scope" value="Bacteria"/>
</dbReference>
<keyword evidence="3" id="KW-1185">Reference proteome</keyword>
<dbReference type="InterPro" id="IPR001296">
    <property type="entry name" value="Glyco_trans_1"/>
</dbReference>
<name>W0F8R9_9BACT</name>
<dbReference type="Pfam" id="PF00534">
    <property type="entry name" value="Glycos_transf_1"/>
    <property type="match status" value="1"/>
</dbReference>